<dbReference type="RefSeq" id="WP_135960221.1">
    <property type="nucleotide sequence ID" value="NZ_CAJSYX010000001.1"/>
</dbReference>
<reference evidence="2 3" key="1">
    <citation type="submission" date="2019-04" db="EMBL/GenBank/DDBJ databases">
        <title>Microbes associate with the intestines of laboratory mice.</title>
        <authorList>
            <person name="Navarre W."/>
            <person name="Wong E."/>
            <person name="Huang K."/>
            <person name="Tropini C."/>
            <person name="Ng K."/>
            <person name="Yu B."/>
        </authorList>
    </citation>
    <scope>NUCLEOTIDE SEQUENCE [LARGE SCALE GENOMIC DNA]</scope>
    <source>
        <strain evidence="2 3">NM61_E11</strain>
    </source>
</reference>
<dbReference type="AlphaFoldDB" id="A0A4S2BSH2"/>
<accession>A0A4S2BSH2</accession>
<evidence type="ECO:0008006" key="4">
    <source>
        <dbReference type="Google" id="ProtNLM"/>
    </source>
</evidence>
<gene>
    <name evidence="2" type="ORF">E5351_01425</name>
</gene>
<evidence type="ECO:0000313" key="3">
    <source>
        <dbReference type="Proteomes" id="UP000309117"/>
    </source>
</evidence>
<organism evidence="2 3">
    <name type="scientific">Lactobacillus intestinalis</name>
    <dbReference type="NCBI Taxonomy" id="151781"/>
    <lineage>
        <taxon>Bacteria</taxon>
        <taxon>Bacillati</taxon>
        <taxon>Bacillota</taxon>
        <taxon>Bacilli</taxon>
        <taxon>Lactobacillales</taxon>
        <taxon>Lactobacillaceae</taxon>
        <taxon>Lactobacillus</taxon>
    </lineage>
</organism>
<dbReference type="Proteomes" id="UP000309117">
    <property type="component" value="Unassembled WGS sequence"/>
</dbReference>
<evidence type="ECO:0000313" key="2">
    <source>
        <dbReference type="EMBL" id="TGY17801.1"/>
    </source>
</evidence>
<sequence length="259" mass="28844">MKKRLAVMAASALLAVAPIATVTTSIATTQTVSAAEMSPSQLMHDYYESYDGDYPLIKLTKKTPYLTAYPGETVNSLSKKQVKDVTSNYGHVSKMTSMDVYRATDEGRPDFGRVLKKNFALKPGENYVAALRFDMSGFPEKYSGHSLYAYFEQISSDSELEANTVYTQSIADYATLLVPIHVDGTKPASTSISAKGYVNTRKRNSKVRTYTSTGKFSKHYVYGHHTYRLNQKKNISGLGLCYKIYGKNQWIPASKLSLR</sequence>
<comment type="caution">
    <text evidence="2">The sequence shown here is derived from an EMBL/GenBank/DDBJ whole genome shotgun (WGS) entry which is preliminary data.</text>
</comment>
<proteinExistence type="predicted"/>
<feature type="signal peptide" evidence="1">
    <location>
        <begin position="1"/>
        <end position="27"/>
    </location>
</feature>
<evidence type="ECO:0000256" key="1">
    <source>
        <dbReference type="SAM" id="SignalP"/>
    </source>
</evidence>
<feature type="chain" id="PRO_5039368430" description="Surface layer protein A domain-containing protein" evidence="1">
    <location>
        <begin position="28"/>
        <end position="259"/>
    </location>
</feature>
<dbReference type="EMBL" id="SRYV01000001">
    <property type="protein sequence ID" value="TGY17801.1"/>
    <property type="molecule type" value="Genomic_DNA"/>
</dbReference>
<name>A0A4S2BSH2_9LACO</name>
<keyword evidence="1" id="KW-0732">Signal</keyword>
<protein>
    <recommendedName>
        <fullName evidence="4">Surface layer protein A domain-containing protein</fullName>
    </recommendedName>
</protein>